<proteinExistence type="predicted"/>
<organism evidence="1 2">
    <name type="scientific">Rhizobium rhizoryzae</name>
    <dbReference type="NCBI Taxonomy" id="451876"/>
    <lineage>
        <taxon>Bacteria</taxon>
        <taxon>Pseudomonadati</taxon>
        <taxon>Pseudomonadota</taxon>
        <taxon>Alphaproteobacteria</taxon>
        <taxon>Hyphomicrobiales</taxon>
        <taxon>Rhizobiaceae</taxon>
        <taxon>Rhizobium/Agrobacterium group</taxon>
        <taxon>Rhizobium</taxon>
    </lineage>
</organism>
<dbReference type="AlphaFoldDB" id="A0A7W6LJX9"/>
<name>A0A7W6LJX9_9HYPH</name>
<reference evidence="1 2" key="1">
    <citation type="submission" date="2020-08" db="EMBL/GenBank/DDBJ databases">
        <title>Genomic Encyclopedia of Type Strains, Phase IV (KMG-IV): sequencing the most valuable type-strain genomes for metagenomic binning, comparative biology and taxonomic classification.</title>
        <authorList>
            <person name="Goeker M."/>
        </authorList>
    </citation>
    <scope>NUCLEOTIDE SEQUENCE [LARGE SCALE GENOMIC DNA]</scope>
    <source>
        <strain evidence="1 2">DSM 29514</strain>
    </source>
</reference>
<comment type="caution">
    <text evidence="1">The sequence shown here is derived from an EMBL/GenBank/DDBJ whole genome shotgun (WGS) entry which is preliminary data.</text>
</comment>
<sequence>MILKANGAYELEVVHVERSGRTRNETGIAKLLDARLALSMHHEIADLFQ</sequence>
<keyword evidence="2" id="KW-1185">Reference proteome</keyword>
<evidence type="ECO:0000313" key="1">
    <source>
        <dbReference type="EMBL" id="MBB4145611.1"/>
    </source>
</evidence>
<dbReference type="Proteomes" id="UP000519897">
    <property type="component" value="Unassembled WGS sequence"/>
</dbReference>
<dbReference type="EMBL" id="JACIEC010000009">
    <property type="protein sequence ID" value="MBB4145611.1"/>
    <property type="molecule type" value="Genomic_DNA"/>
</dbReference>
<evidence type="ECO:0000313" key="2">
    <source>
        <dbReference type="Proteomes" id="UP000519897"/>
    </source>
</evidence>
<gene>
    <name evidence="1" type="ORF">GGQ72_004176</name>
</gene>
<protein>
    <submittedName>
        <fullName evidence="1">Uncharacterized protein</fullName>
    </submittedName>
</protein>
<accession>A0A7W6LJX9</accession>